<dbReference type="GO" id="GO:0006085">
    <property type="term" value="P:acetyl-CoA biosynthetic process"/>
    <property type="evidence" value="ECO:0007669"/>
    <property type="project" value="TreeGrafter"/>
</dbReference>
<name>D9Q264_ACIS3</name>
<evidence type="ECO:0000313" key="8">
    <source>
        <dbReference type="EMBL" id="ADL19402.1"/>
    </source>
</evidence>
<feature type="domain" description="AMP-binding enzyme C-terminal" evidence="6">
    <location>
        <begin position="535"/>
        <end position="613"/>
    </location>
</feature>
<sequence>MSAEGFGGKPILIPPQVSYLKSLAEKDPVSFWDSVAREETNLIYWKRLWDKTFEWEPGRPYRWFVGGVTNAEYSHIDFPVEKGFGNKAIYIYENAELGITKAYTFAQYRSMVLKYAAAMRALGIRKGDRVLLYMPTRVEAIAVLHAAARIGAIASSVYAGFSAGSLRDRIMLTGAKVVFTQDFNMRRGKLIELKSVVDDAIKSVEKSPVEKVVVFRSEYTEKEAPMAKGRDLYFDEFLEMSKQGSSDVEWLESNEPLLITPTSGTTAKPKPVVHKHGPFQVHVVTMGRWIYDLRSEDTWFITSDVGWQAGVSYMVWGVPIFGATSIVYDGTPDYPRPDMWWDVIERNGVTKLWISPTGIRLLSKYGAEYAKKHDLSSLKVVFSAGEPLNPEPLRWLMYDVLEGRVPVIDHYWQTETGGPVVGNPYGIQMIPIKPGSAGIPLPGIVGYVANEETGQPAKPGEKGVFVMKYPFPGYTSELWQDYQWYLKSYWEARPQLKGLIYSGDAAMVDEDGYIWFLGRADDVIKISAHRIGTFELESALVSHPAVAEAAVIGVPDPTRGQVAVGFVVLKEGYKPSEELKKELMDHVKKVYGPIAVFKTIEIVKALPKTRSGKIMRRVIRAVYLNEPLGDLSTLEDESEVEEIRRAIEQFRAAMKESS</sequence>
<dbReference type="InterPro" id="IPR032387">
    <property type="entry name" value="ACAS_N"/>
</dbReference>
<organism evidence="8 9">
    <name type="scientific">Acidilobus saccharovorans (strain DSM 16705 / JCM 18335 / VKM B-2471 / 345-15)</name>
    <dbReference type="NCBI Taxonomy" id="666510"/>
    <lineage>
        <taxon>Archaea</taxon>
        <taxon>Thermoproteota</taxon>
        <taxon>Thermoprotei</taxon>
        <taxon>Acidilobales</taxon>
        <taxon>Acidilobaceae</taxon>
        <taxon>Acidilobus</taxon>
    </lineage>
</organism>
<dbReference type="Pfam" id="PF16177">
    <property type="entry name" value="ACAS_N"/>
    <property type="match status" value="1"/>
</dbReference>
<dbReference type="PANTHER" id="PTHR24095">
    <property type="entry name" value="ACETYL-COENZYME A SYNTHETASE"/>
    <property type="match status" value="1"/>
</dbReference>
<dbReference type="Proteomes" id="UP000000346">
    <property type="component" value="Chromosome"/>
</dbReference>
<feature type="domain" description="Acetyl-coenzyme A synthetase N-terminal" evidence="7">
    <location>
        <begin position="24"/>
        <end position="73"/>
    </location>
</feature>
<dbReference type="Gene3D" id="3.30.300.30">
    <property type="match status" value="1"/>
</dbReference>
<accession>D9Q264</accession>
<dbReference type="HOGENOM" id="CLU_000022_3_6_2"/>
<dbReference type="GO" id="GO:0003987">
    <property type="term" value="F:acetate-CoA ligase activity"/>
    <property type="evidence" value="ECO:0007669"/>
    <property type="project" value="TreeGrafter"/>
</dbReference>
<dbReference type="STRING" id="666510.ASAC_0997"/>
<keyword evidence="9" id="KW-1185">Reference proteome</keyword>
<evidence type="ECO:0000259" key="6">
    <source>
        <dbReference type="Pfam" id="PF13193"/>
    </source>
</evidence>
<evidence type="ECO:0000256" key="2">
    <source>
        <dbReference type="ARBA" id="ARBA00022598"/>
    </source>
</evidence>
<dbReference type="AlphaFoldDB" id="D9Q264"/>
<dbReference type="InterPro" id="IPR000873">
    <property type="entry name" value="AMP-dep_synth/lig_dom"/>
</dbReference>
<dbReference type="InterPro" id="IPR045851">
    <property type="entry name" value="AMP-bd_C_sf"/>
</dbReference>
<evidence type="ECO:0000313" key="9">
    <source>
        <dbReference type="Proteomes" id="UP000000346"/>
    </source>
</evidence>
<keyword evidence="2 8" id="KW-0436">Ligase</keyword>
<dbReference type="Pfam" id="PF13193">
    <property type="entry name" value="AMP-binding_C"/>
    <property type="match status" value="1"/>
</dbReference>
<dbReference type="InterPro" id="IPR042099">
    <property type="entry name" value="ANL_N_sf"/>
</dbReference>
<evidence type="ECO:0000259" key="5">
    <source>
        <dbReference type="Pfam" id="PF00501"/>
    </source>
</evidence>
<dbReference type="GO" id="GO:0005524">
    <property type="term" value="F:ATP binding"/>
    <property type="evidence" value="ECO:0007669"/>
    <property type="project" value="UniProtKB-KW"/>
</dbReference>
<dbReference type="EMBL" id="CP001742">
    <property type="protein sequence ID" value="ADL19402.1"/>
    <property type="molecule type" value="Genomic_DNA"/>
</dbReference>
<feature type="domain" description="AMP-dependent synthetase/ligase" evidence="5">
    <location>
        <begin position="85"/>
        <end position="470"/>
    </location>
</feature>
<keyword evidence="3" id="KW-0547">Nucleotide-binding</keyword>
<dbReference type="PANTHER" id="PTHR24095:SF232">
    <property type="entry name" value="ACETYL-COENZYME A SYNTHETASE"/>
    <property type="match status" value="1"/>
</dbReference>
<dbReference type="eggNOG" id="arCOG01529">
    <property type="taxonomic scope" value="Archaea"/>
</dbReference>
<dbReference type="RefSeq" id="WP_013266914.1">
    <property type="nucleotide sequence ID" value="NC_014374.1"/>
</dbReference>
<dbReference type="OrthoDB" id="193284at2157"/>
<dbReference type="Gene3D" id="3.40.50.12780">
    <property type="entry name" value="N-terminal domain of ligase-like"/>
    <property type="match status" value="1"/>
</dbReference>
<dbReference type="Pfam" id="PF00501">
    <property type="entry name" value="AMP-binding"/>
    <property type="match status" value="1"/>
</dbReference>
<dbReference type="GeneID" id="9499239"/>
<evidence type="ECO:0000256" key="3">
    <source>
        <dbReference type="ARBA" id="ARBA00022741"/>
    </source>
</evidence>
<evidence type="ECO:0000256" key="4">
    <source>
        <dbReference type="ARBA" id="ARBA00022840"/>
    </source>
</evidence>
<evidence type="ECO:0000256" key="1">
    <source>
        <dbReference type="ARBA" id="ARBA00006432"/>
    </source>
</evidence>
<keyword evidence="4" id="KW-0067">ATP-binding</keyword>
<evidence type="ECO:0000259" key="7">
    <source>
        <dbReference type="Pfam" id="PF16177"/>
    </source>
</evidence>
<protein>
    <submittedName>
        <fullName evidence="8">Acyl-CoA ligase (Acyl-CoA synthetase)</fullName>
    </submittedName>
</protein>
<gene>
    <name evidence="8" type="ordered locus">ASAC_0997</name>
</gene>
<dbReference type="InParanoid" id="D9Q264"/>
<dbReference type="KEGG" id="asc:ASAC_0997"/>
<proteinExistence type="inferred from homology"/>
<dbReference type="SUPFAM" id="SSF56801">
    <property type="entry name" value="Acetyl-CoA synthetase-like"/>
    <property type="match status" value="1"/>
</dbReference>
<reference evidence="8 9" key="1">
    <citation type="journal article" date="2010" name="Appl. Environ. Microbiol.">
        <title>The genome sequence of the crenarchaeon Acidilobus saccharovorans supports a new order, Acidilobales, and suggests an important ecological role in terrestrial acidic hot springs.</title>
        <authorList>
            <person name="Mardanov A.V."/>
            <person name="Svetlitchnyi V.A."/>
            <person name="Beletsky A.V."/>
            <person name="Prokofeva M.I."/>
            <person name="Bonch-Osmolovskaya E.A."/>
            <person name="Ravin N.V."/>
            <person name="Skryabin K.G."/>
        </authorList>
    </citation>
    <scope>NUCLEOTIDE SEQUENCE [LARGE SCALE GENOMIC DNA]</scope>
    <source>
        <strain evidence="9">DSM 16705 / JCM 18335 / VKM B-2471 / 345-15</strain>
    </source>
</reference>
<dbReference type="InterPro" id="IPR025110">
    <property type="entry name" value="AMP-bd_C"/>
</dbReference>
<comment type="similarity">
    <text evidence="1">Belongs to the ATP-dependent AMP-binding enzyme family.</text>
</comment>